<comment type="caution">
    <text evidence="1">The sequence shown here is derived from an EMBL/GenBank/DDBJ whole genome shotgun (WGS) entry which is preliminary data.</text>
</comment>
<reference evidence="1 2" key="1">
    <citation type="journal article" date="2019" name="Int. J. Syst. Evol. Microbiol.">
        <title>The Global Catalogue of Microorganisms (GCM) 10K type strain sequencing project: providing services to taxonomists for standard genome sequencing and annotation.</title>
        <authorList>
            <consortium name="The Broad Institute Genomics Platform"/>
            <consortium name="The Broad Institute Genome Sequencing Center for Infectious Disease"/>
            <person name="Wu L."/>
            <person name="Ma J."/>
        </authorList>
    </citation>
    <scope>NUCLEOTIDE SEQUENCE [LARGE SCALE GENOMIC DNA]</scope>
    <source>
        <strain evidence="1 2">JCM 3272</strain>
    </source>
</reference>
<accession>A0ABN3H4N9</accession>
<keyword evidence="2" id="KW-1185">Reference proteome</keyword>
<gene>
    <name evidence="1" type="ORF">GCM10010170_069310</name>
</gene>
<evidence type="ECO:0000313" key="2">
    <source>
        <dbReference type="Proteomes" id="UP001501444"/>
    </source>
</evidence>
<sequence>MRVLVGGSAQISMHYAHRPLAGRLPGRYGARPVVDRVALTRFLMPQAILAAYSVHGGRVA</sequence>
<evidence type="ECO:0000313" key="1">
    <source>
        <dbReference type="EMBL" id="GAA2369056.1"/>
    </source>
</evidence>
<dbReference type="EMBL" id="BAAARV010000067">
    <property type="protein sequence ID" value="GAA2369056.1"/>
    <property type="molecule type" value="Genomic_DNA"/>
</dbReference>
<organism evidence="1 2">
    <name type="scientific">Dactylosporangium salmoneum</name>
    <dbReference type="NCBI Taxonomy" id="53361"/>
    <lineage>
        <taxon>Bacteria</taxon>
        <taxon>Bacillati</taxon>
        <taxon>Actinomycetota</taxon>
        <taxon>Actinomycetes</taxon>
        <taxon>Micromonosporales</taxon>
        <taxon>Micromonosporaceae</taxon>
        <taxon>Dactylosporangium</taxon>
    </lineage>
</organism>
<protein>
    <submittedName>
        <fullName evidence="1">Uncharacterized protein</fullName>
    </submittedName>
</protein>
<name>A0ABN3H4N9_9ACTN</name>
<proteinExistence type="predicted"/>
<dbReference type="Proteomes" id="UP001501444">
    <property type="component" value="Unassembled WGS sequence"/>
</dbReference>